<evidence type="ECO:0000313" key="7">
    <source>
        <dbReference type="Proteomes" id="UP001268864"/>
    </source>
</evidence>
<evidence type="ECO:0000256" key="5">
    <source>
        <dbReference type="ARBA" id="ARBA00023136"/>
    </source>
</evidence>
<keyword evidence="7" id="KW-1185">Reference proteome</keyword>
<keyword evidence="5" id="KW-0472">Membrane</keyword>
<proteinExistence type="predicted"/>
<sequence>MTELVGVVGDRGRLRDTVQYVLQEAREAAQYEPIPVRFLIPVGSGHDGLPRPAAEALATRVETVADAEAPGYPVVTAFAPVSGADADARAASLVDAVPEGVARIVLMPELAEFDPVVVEGALARRAREGVSIERAPVGRRIVRPPLALPRTTGKVLATFGLSLAFYLSLGDPTSAFDVATGVLSAGVVTAVLSRIVFEDDPSVRTLASALRAGLFLPYLLYAVARANVAMAAVVLDPRLPIDPSVVRVPAPAGRIGRALLANSITLTPGTLTVDVVDDELVVHALTRGSSDALEAGRLARAVSFVVGEPTPSADAPPDGASR</sequence>
<dbReference type="Pfam" id="PF01899">
    <property type="entry name" value="MNHE"/>
    <property type="match status" value="1"/>
</dbReference>
<evidence type="ECO:0000256" key="1">
    <source>
        <dbReference type="ARBA" id="ARBA00004651"/>
    </source>
</evidence>
<dbReference type="Proteomes" id="UP001268864">
    <property type="component" value="Unassembled WGS sequence"/>
</dbReference>
<dbReference type="RefSeq" id="WP_310900490.1">
    <property type="nucleotide sequence ID" value="NZ_JAMQOS010000003.1"/>
</dbReference>
<protein>
    <submittedName>
        <fullName evidence="6">Na+/H+ antiporter subunit E</fullName>
    </submittedName>
</protein>
<accession>A0ABU2FPH1</accession>
<reference evidence="6 7" key="1">
    <citation type="submission" date="2022-06" db="EMBL/GenBank/DDBJ databases">
        <title>Halomicroarcula sp. a new haloarchaeum isolate from saline soil.</title>
        <authorList>
            <person name="Strakova D."/>
            <person name="Galisteo C."/>
            <person name="Sanchez-Porro C."/>
            <person name="Ventosa A."/>
        </authorList>
    </citation>
    <scope>NUCLEOTIDE SEQUENCE [LARGE SCALE GENOMIC DNA]</scope>
    <source>
        <strain evidence="6 7">S3CR25-11</strain>
    </source>
</reference>
<gene>
    <name evidence="6" type="ORF">NDI86_11030</name>
</gene>
<keyword evidence="3" id="KW-0812">Transmembrane</keyword>
<organism evidence="6 7">
    <name type="scientific">Haloarcula onubensis</name>
    <dbReference type="NCBI Taxonomy" id="2950539"/>
    <lineage>
        <taxon>Archaea</taxon>
        <taxon>Methanobacteriati</taxon>
        <taxon>Methanobacteriota</taxon>
        <taxon>Stenosarchaea group</taxon>
        <taxon>Halobacteria</taxon>
        <taxon>Halobacteriales</taxon>
        <taxon>Haloarculaceae</taxon>
        <taxon>Haloarcula</taxon>
    </lineage>
</organism>
<dbReference type="PANTHER" id="PTHR34584">
    <property type="entry name" value="NA(+)/H(+) ANTIPORTER SUBUNIT E1"/>
    <property type="match status" value="1"/>
</dbReference>
<evidence type="ECO:0000313" key="6">
    <source>
        <dbReference type="EMBL" id="MDS0282659.1"/>
    </source>
</evidence>
<dbReference type="EMBL" id="JAMQOS010000003">
    <property type="protein sequence ID" value="MDS0282659.1"/>
    <property type="molecule type" value="Genomic_DNA"/>
</dbReference>
<keyword evidence="2" id="KW-1003">Cell membrane</keyword>
<evidence type="ECO:0000256" key="4">
    <source>
        <dbReference type="ARBA" id="ARBA00022989"/>
    </source>
</evidence>
<evidence type="ECO:0000256" key="3">
    <source>
        <dbReference type="ARBA" id="ARBA00022692"/>
    </source>
</evidence>
<keyword evidence="4" id="KW-1133">Transmembrane helix</keyword>
<name>A0ABU2FPH1_9EURY</name>
<dbReference type="PANTHER" id="PTHR34584:SF1">
    <property type="entry name" value="NA(+)_H(+) ANTIPORTER SUBUNIT E1"/>
    <property type="match status" value="1"/>
</dbReference>
<evidence type="ECO:0000256" key="2">
    <source>
        <dbReference type="ARBA" id="ARBA00022475"/>
    </source>
</evidence>
<comment type="caution">
    <text evidence="6">The sequence shown here is derived from an EMBL/GenBank/DDBJ whole genome shotgun (WGS) entry which is preliminary data.</text>
</comment>
<dbReference type="InterPro" id="IPR002758">
    <property type="entry name" value="Cation_antiport_E"/>
</dbReference>
<comment type="subcellular location">
    <subcellularLocation>
        <location evidence="1">Cell membrane</location>
        <topology evidence="1">Multi-pass membrane protein</topology>
    </subcellularLocation>
</comment>